<dbReference type="PANTHER" id="PTHR11049:SF16">
    <property type="entry name" value="PROTEIN VDLD"/>
    <property type="match status" value="1"/>
</dbReference>
<dbReference type="Pfam" id="PF03061">
    <property type="entry name" value="4HBT"/>
    <property type="match status" value="1"/>
</dbReference>
<dbReference type="GO" id="GO:0052816">
    <property type="term" value="F:long-chain fatty acyl-CoA hydrolase activity"/>
    <property type="evidence" value="ECO:0007669"/>
    <property type="project" value="TreeGrafter"/>
</dbReference>
<dbReference type="GO" id="GO:0005829">
    <property type="term" value="C:cytosol"/>
    <property type="evidence" value="ECO:0007669"/>
    <property type="project" value="TreeGrafter"/>
</dbReference>
<evidence type="ECO:0000256" key="1">
    <source>
        <dbReference type="ARBA" id="ARBA00010458"/>
    </source>
</evidence>
<evidence type="ECO:0000313" key="7">
    <source>
        <dbReference type="Proteomes" id="UP000012012"/>
    </source>
</evidence>
<dbReference type="InterPro" id="IPR033120">
    <property type="entry name" value="HOTDOG_ACOT"/>
</dbReference>
<name>A0AAV3IF13_HELPX</name>
<protein>
    <recommendedName>
        <fullName evidence="3">Protein VdlD</fullName>
    </recommendedName>
</protein>
<reference evidence="6 7" key="1">
    <citation type="submission" date="2012-11" db="EMBL/GenBank/DDBJ databases">
        <authorList>
            <person name="Weinstock G."/>
            <person name="Sodergren E."/>
            <person name="Lobos E.A."/>
            <person name="Fulton L."/>
            <person name="Fulton R."/>
            <person name="Courtney L."/>
            <person name="Fronick C."/>
            <person name="O'Laughlin M."/>
            <person name="Godfrey J."/>
            <person name="Wilson R.M."/>
            <person name="Miner T."/>
            <person name="Farmer C."/>
            <person name="Delehaunty K."/>
            <person name="Cordes M."/>
            <person name="Minx P."/>
            <person name="Tomlinson C."/>
            <person name="Chen J."/>
            <person name="Wollam A."/>
            <person name="Pepin K.H."/>
            <person name="Bhonagiri V."/>
            <person name="Zhang X."/>
            <person name="Suruliraj S."/>
            <person name="Antonio M."/>
            <person name="Secka O."/>
            <person name="Thomas J."/>
            <person name="Warren W."/>
            <person name="Mitreva M."/>
            <person name="Mardis E.R."/>
            <person name="Wilson R.K."/>
        </authorList>
    </citation>
    <scope>NUCLEOTIDE SEQUENCE [LARGE SCALE GENOMIC DNA]</scope>
    <source>
        <strain evidence="6 7">GAM120Ai</strain>
    </source>
</reference>
<evidence type="ECO:0000256" key="3">
    <source>
        <dbReference type="ARBA" id="ARBA00070949"/>
    </source>
</evidence>
<dbReference type="InterPro" id="IPR006683">
    <property type="entry name" value="Thioestr_dom"/>
</dbReference>
<gene>
    <name evidence="6" type="ORF">HMPREF1401_00887</name>
</gene>
<dbReference type="AlphaFoldDB" id="A0AAV3IF13"/>
<dbReference type="PANTHER" id="PTHR11049">
    <property type="entry name" value="ACYL COENZYME A THIOESTER HYDROLASE"/>
    <property type="match status" value="1"/>
</dbReference>
<dbReference type="Gene3D" id="3.10.129.10">
    <property type="entry name" value="Hotdog Thioesterase"/>
    <property type="match status" value="1"/>
</dbReference>
<dbReference type="InterPro" id="IPR029069">
    <property type="entry name" value="HotDog_dom_sf"/>
</dbReference>
<accession>A0AAV3IF13</accession>
<keyword evidence="2 4" id="KW-0378">Hydrolase</keyword>
<evidence type="ECO:0000256" key="2">
    <source>
        <dbReference type="ARBA" id="ARBA00022801"/>
    </source>
</evidence>
<dbReference type="PROSITE" id="PS51770">
    <property type="entry name" value="HOTDOG_ACOT"/>
    <property type="match status" value="1"/>
</dbReference>
<evidence type="ECO:0000313" key="6">
    <source>
        <dbReference type="EMBL" id="EMG95607.1"/>
    </source>
</evidence>
<dbReference type="GO" id="GO:0006637">
    <property type="term" value="P:acyl-CoA metabolic process"/>
    <property type="evidence" value="ECO:0007669"/>
    <property type="project" value="TreeGrafter"/>
</dbReference>
<dbReference type="EMBL" id="APDF01000034">
    <property type="protein sequence ID" value="EMG95607.1"/>
    <property type="molecule type" value="Genomic_DNA"/>
</dbReference>
<dbReference type="SUPFAM" id="SSF54637">
    <property type="entry name" value="Thioesterase/thiol ester dehydrase-isomerase"/>
    <property type="match status" value="1"/>
</dbReference>
<proteinExistence type="inferred from homology"/>
<dbReference type="FunFam" id="3.10.129.10:FF:000035">
    <property type="entry name" value="Thioesterase superfamily protein"/>
    <property type="match status" value="1"/>
</dbReference>
<comment type="similarity">
    <text evidence="1">Belongs to the acyl coenzyme A hydrolase family.</text>
</comment>
<organism evidence="6 7">
    <name type="scientific">Helicobacter pylori GAM120Ai</name>
    <dbReference type="NCBI Taxonomy" id="1159029"/>
    <lineage>
        <taxon>Bacteria</taxon>
        <taxon>Pseudomonadati</taxon>
        <taxon>Campylobacterota</taxon>
        <taxon>Epsilonproteobacteria</taxon>
        <taxon>Campylobacterales</taxon>
        <taxon>Helicobacteraceae</taxon>
        <taxon>Helicobacter</taxon>
    </lineage>
</organism>
<dbReference type="Proteomes" id="UP000012012">
    <property type="component" value="Unassembled WGS sequence"/>
</dbReference>
<evidence type="ECO:0000256" key="4">
    <source>
        <dbReference type="PROSITE-ProRule" id="PRU01106"/>
    </source>
</evidence>
<dbReference type="CDD" id="cd03442">
    <property type="entry name" value="BFIT_BACH"/>
    <property type="match status" value="1"/>
</dbReference>
<evidence type="ECO:0000259" key="5">
    <source>
        <dbReference type="PROSITE" id="PS51770"/>
    </source>
</evidence>
<feature type="domain" description="HotDog ACOT-type" evidence="5">
    <location>
        <begin position="37"/>
        <end position="149"/>
    </location>
</feature>
<sequence>MFFTKNIFNTNFNQGEAMPQIQSSHSSHFDFTIDTADRTKLLMSYLVVPTTANFNNVMHGGELLNLLDKVAYVCSTRYCAKGTVTLSVDGVTFKYPIPVGNLLTFLASINYVGNTSCEVGIKVLSEDIKTREITHTNSCYFTMVAVENGKPTPMPKYEPKTEVEIRRYEGALKRKEMRMRGYLKSGKHEGV</sequence>
<comment type="caution">
    <text evidence="6">The sequence shown here is derived from an EMBL/GenBank/DDBJ whole genome shotgun (WGS) entry which is preliminary data.</text>
</comment>
<dbReference type="InterPro" id="IPR040170">
    <property type="entry name" value="Cytosol_ACT"/>
</dbReference>